<protein>
    <submittedName>
        <fullName evidence="1">Uncharacterized protein</fullName>
    </submittedName>
</protein>
<reference evidence="1" key="1">
    <citation type="submission" date="2025-08" db="UniProtKB">
        <authorList>
            <consortium name="Ensembl"/>
        </authorList>
    </citation>
    <scope>IDENTIFICATION</scope>
</reference>
<sequence length="74" mass="8353">MNMNLYMTSSALFAGLLYEHFKAYPCGTDVNKAQSLKRSFKKTTQSCNLRGMSLPIYTTEKGGGIWIGILKRRN</sequence>
<accession>A0A8C5RN72</accession>
<dbReference type="Ensembl" id="ENSLLTT00000006033.1">
    <property type="protein sequence ID" value="ENSLLTP00000005795.1"/>
    <property type="gene ID" value="ENSLLTG00000004437.1"/>
</dbReference>
<reference evidence="1" key="2">
    <citation type="submission" date="2025-09" db="UniProtKB">
        <authorList>
            <consortium name="Ensembl"/>
        </authorList>
    </citation>
    <scope>IDENTIFICATION</scope>
</reference>
<keyword evidence="2" id="KW-1185">Reference proteome</keyword>
<dbReference type="AlphaFoldDB" id="A0A8C5RN72"/>
<evidence type="ECO:0000313" key="1">
    <source>
        <dbReference type="Ensembl" id="ENSLLTP00000005795.1"/>
    </source>
</evidence>
<evidence type="ECO:0000313" key="2">
    <source>
        <dbReference type="Proteomes" id="UP000694406"/>
    </source>
</evidence>
<name>A0A8C5RN72_LATLA</name>
<dbReference type="Proteomes" id="UP000694406">
    <property type="component" value="Unplaced"/>
</dbReference>
<organism evidence="1 2">
    <name type="scientific">Laticauda laticaudata</name>
    <name type="common">Blue-ringed sea krait</name>
    <name type="synonym">Blue-lipped sea krait</name>
    <dbReference type="NCBI Taxonomy" id="8630"/>
    <lineage>
        <taxon>Eukaryota</taxon>
        <taxon>Metazoa</taxon>
        <taxon>Chordata</taxon>
        <taxon>Craniata</taxon>
        <taxon>Vertebrata</taxon>
        <taxon>Euteleostomi</taxon>
        <taxon>Lepidosauria</taxon>
        <taxon>Squamata</taxon>
        <taxon>Bifurcata</taxon>
        <taxon>Unidentata</taxon>
        <taxon>Episquamata</taxon>
        <taxon>Toxicofera</taxon>
        <taxon>Serpentes</taxon>
        <taxon>Colubroidea</taxon>
        <taxon>Elapidae</taxon>
        <taxon>Laticaudinae</taxon>
        <taxon>Laticauda</taxon>
    </lineage>
</organism>
<proteinExistence type="predicted"/>